<organism evidence="2 3">
    <name type="scientific">Anas platyrhynchos</name>
    <name type="common">Mallard</name>
    <name type="synonym">Anas boschas</name>
    <dbReference type="NCBI Taxonomy" id="8839"/>
    <lineage>
        <taxon>Eukaryota</taxon>
        <taxon>Metazoa</taxon>
        <taxon>Chordata</taxon>
        <taxon>Craniata</taxon>
        <taxon>Vertebrata</taxon>
        <taxon>Euteleostomi</taxon>
        <taxon>Archelosauria</taxon>
        <taxon>Archosauria</taxon>
        <taxon>Dinosauria</taxon>
        <taxon>Saurischia</taxon>
        <taxon>Theropoda</taxon>
        <taxon>Coelurosauria</taxon>
        <taxon>Aves</taxon>
        <taxon>Neognathae</taxon>
        <taxon>Galloanserae</taxon>
        <taxon>Anseriformes</taxon>
        <taxon>Anatidae</taxon>
        <taxon>Anatinae</taxon>
        <taxon>Anas</taxon>
    </lineage>
</organism>
<evidence type="ECO:0000313" key="3">
    <source>
        <dbReference type="Proteomes" id="UP000296049"/>
    </source>
</evidence>
<evidence type="ECO:0000256" key="1">
    <source>
        <dbReference type="SAM" id="MobiDB-lite"/>
    </source>
</evidence>
<protein>
    <submittedName>
        <fullName evidence="2">Uncharacterized protein</fullName>
    </submittedName>
</protein>
<dbReference type="EMBL" id="KB742899">
    <property type="protein sequence ID" value="EOB03008.1"/>
    <property type="molecule type" value="Genomic_DNA"/>
</dbReference>
<evidence type="ECO:0000313" key="2">
    <source>
        <dbReference type="EMBL" id="EOB03008.1"/>
    </source>
</evidence>
<sequence length="74" mass="7942">MAFLRAAKPLPSRQARAHPAAPTAAFCGVSHKETHGATEQALPRPRGRGAMAEVWTIAESVRRVVAERDLPAQS</sequence>
<dbReference type="AlphaFoldDB" id="R0LRG6"/>
<proteinExistence type="predicted"/>
<gene>
    <name evidence="2" type="ORF">Anapl_01703</name>
</gene>
<reference evidence="3" key="1">
    <citation type="journal article" date="2013" name="Nat. Genet.">
        <title>The duck genome and transcriptome provide insight into an avian influenza virus reservoir species.</title>
        <authorList>
            <person name="Huang Y."/>
            <person name="Li Y."/>
            <person name="Burt D.W."/>
            <person name="Chen H."/>
            <person name="Zhang Y."/>
            <person name="Qian W."/>
            <person name="Kim H."/>
            <person name="Gan S."/>
            <person name="Zhao Y."/>
            <person name="Li J."/>
            <person name="Yi K."/>
            <person name="Feng H."/>
            <person name="Zhu P."/>
            <person name="Li B."/>
            <person name="Liu Q."/>
            <person name="Fairley S."/>
            <person name="Magor K.E."/>
            <person name="Du Z."/>
            <person name="Hu X."/>
            <person name="Goodman L."/>
            <person name="Tafer H."/>
            <person name="Vignal A."/>
            <person name="Lee T."/>
            <person name="Kim K.W."/>
            <person name="Sheng Z."/>
            <person name="An Y."/>
            <person name="Searle S."/>
            <person name="Herrero J."/>
            <person name="Groenen M.A."/>
            <person name="Crooijmans R.P."/>
            <person name="Faraut T."/>
            <person name="Cai Q."/>
            <person name="Webster R.G."/>
            <person name="Aldridge J.R."/>
            <person name="Warren W.C."/>
            <person name="Bartschat S."/>
            <person name="Kehr S."/>
            <person name="Marz M."/>
            <person name="Stadler P.F."/>
            <person name="Smith J."/>
            <person name="Kraus R.H."/>
            <person name="Zhao Y."/>
            <person name="Ren L."/>
            <person name="Fei J."/>
            <person name="Morisson M."/>
            <person name="Kaiser P."/>
            <person name="Griffin D.K."/>
            <person name="Rao M."/>
            <person name="Pitel F."/>
            <person name="Wang J."/>
            <person name="Li N."/>
        </authorList>
    </citation>
    <scope>NUCLEOTIDE SEQUENCE [LARGE SCALE GENOMIC DNA]</scope>
</reference>
<name>R0LRG6_ANAPL</name>
<dbReference type="Proteomes" id="UP000296049">
    <property type="component" value="Unassembled WGS sequence"/>
</dbReference>
<feature type="region of interest" description="Disordered" evidence="1">
    <location>
        <begin position="1"/>
        <end position="22"/>
    </location>
</feature>
<feature type="region of interest" description="Disordered" evidence="1">
    <location>
        <begin position="30"/>
        <end position="49"/>
    </location>
</feature>
<accession>R0LRG6</accession>
<keyword evidence="3" id="KW-1185">Reference proteome</keyword>